<evidence type="ECO:0000313" key="2">
    <source>
        <dbReference type="Proteomes" id="UP001152320"/>
    </source>
</evidence>
<name>A0A9Q0YKM0_HOLLE</name>
<reference evidence="1" key="1">
    <citation type="submission" date="2021-10" db="EMBL/GenBank/DDBJ databases">
        <title>Tropical sea cucumber genome reveals ecological adaptation and Cuvierian tubules defense mechanism.</title>
        <authorList>
            <person name="Chen T."/>
        </authorList>
    </citation>
    <scope>NUCLEOTIDE SEQUENCE</scope>
    <source>
        <strain evidence="1">Nanhai2018</strain>
        <tissue evidence="1">Muscle</tissue>
    </source>
</reference>
<gene>
    <name evidence="1" type="ORF">HOLleu_36970</name>
</gene>
<dbReference type="AlphaFoldDB" id="A0A9Q0YKM0"/>
<protein>
    <submittedName>
        <fullName evidence="1">Uncharacterized protein</fullName>
    </submittedName>
</protein>
<dbReference type="EMBL" id="JAIZAY010000019">
    <property type="protein sequence ID" value="KAJ8024278.1"/>
    <property type="molecule type" value="Genomic_DNA"/>
</dbReference>
<dbReference type="Proteomes" id="UP001152320">
    <property type="component" value="Chromosome 19"/>
</dbReference>
<proteinExistence type="predicted"/>
<comment type="caution">
    <text evidence="1">The sequence shown here is derived from an EMBL/GenBank/DDBJ whole genome shotgun (WGS) entry which is preliminary data.</text>
</comment>
<evidence type="ECO:0000313" key="1">
    <source>
        <dbReference type="EMBL" id="KAJ8024278.1"/>
    </source>
</evidence>
<keyword evidence="2" id="KW-1185">Reference proteome</keyword>
<organism evidence="1 2">
    <name type="scientific">Holothuria leucospilota</name>
    <name type="common">Black long sea cucumber</name>
    <name type="synonym">Mertensiothuria leucospilota</name>
    <dbReference type="NCBI Taxonomy" id="206669"/>
    <lineage>
        <taxon>Eukaryota</taxon>
        <taxon>Metazoa</taxon>
        <taxon>Echinodermata</taxon>
        <taxon>Eleutherozoa</taxon>
        <taxon>Echinozoa</taxon>
        <taxon>Holothuroidea</taxon>
        <taxon>Aspidochirotacea</taxon>
        <taxon>Aspidochirotida</taxon>
        <taxon>Holothuriidae</taxon>
        <taxon>Holothuria</taxon>
    </lineage>
</organism>
<sequence>MHISSYRRQGFESQSKFGLLSTVVQTNRKEVKVNQDSRRAMEQRCSEATNRSFGLHRLGCDL</sequence>
<accession>A0A9Q0YKM0</accession>